<name>A0AAW0LKY7_QUESU</name>
<dbReference type="EMBL" id="PKMF04000077">
    <property type="protein sequence ID" value="KAK7852290.1"/>
    <property type="molecule type" value="Genomic_DNA"/>
</dbReference>
<reference evidence="1 2" key="1">
    <citation type="journal article" date="2018" name="Sci. Data">
        <title>The draft genome sequence of cork oak.</title>
        <authorList>
            <person name="Ramos A.M."/>
            <person name="Usie A."/>
            <person name="Barbosa P."/>
            <person name="Barros P.M."/>
            <person name="Capote T."/>
            <person name="Chaves I."/>
            <person name="Simoes F."/>
            <person name="Abreu I."/>
            <person name="Carrasquinho I."/>
            <person name="Faro C."/>
            <person name="Guimaraes J.B."/>
            <person name="Mendonca D."/>
            <person name="Nobrega F."/>
            <person name="Rodrigues L."/>
            <person name="Saibo N.J.M."/>
            <person name="Varela M.C."/>
            <person name="Egas C."/>
            <person name="Matos J."/>
            <person name="Miguel C.M."/>
            <person name="Oliveira M.M."/>
            <person name="Ricardo C.P."/>
            <person name="Goncalves S."/>
        </authorList>
    </citation>
    <scope>NUCLEOTIDE SEQUENCE [LARGE SCALE GENOMIC DNA]</scope>
    <source>
        <strain evidence="2">cv. HL8</strain>
    </source>
</reference>
<gene>
    <name evidence="1" type="ORF">CFP56_039371</name>
</gene>
<organism evidence="1 2">
    <name type="scientific">Quercus suber</name>
    <name type="common">Cork oak</name>
    <dbReference type="NCBI Taxonomy" id="58331"/>
    <lineage>
        <taxon>Eukaryota</taxon>
        <taxon>Viridiplantae</taxon>
        <taxon>Streptophyta</taxon>
        <taxon>Embryophyta</taxon>
        <taxon>Tracheophyta</taxon>
        <taxon>Spermatophyta</taxon>
        <taxon>Magnoliopsida</taxon>
        <taxon>eudicotyledons</taxon>
        <taxon>Gunneridae</taxon>
        <taxon>Pentapetalae</taxon>
        <taxon>rosids</taxon>
        <taxon>fabids</taxon>
        <taxon>Fagales</taxon>
        <taxon>Fagaceae</taxon>
        <taxon>Quercus</taxon>
    </lineage>
</organism>
<dbReference type="GO" id="GO:0004386">
    <property type="term" value="F:helicase activity"/>
    <property type="evidence" value="ECO:0007669"/>
    <property type="project" value="UniProtKB-KW"/>
</dbReference>
<sequence>MRPASKCDIDLAVGCVDYMQREVFPLGHIVGSQCLRSGLLPWYGTPVNKELRELGQICPAIHIADGLKRWGASPFDNIDEWTRKFTMLLRDKEKQEFVSREKKDRRDFEQISDLASRMGLYSHLYAKVVVFSKVPLPNYRFDLDDKRPQREVALPLGLLRRVDSYFGEYLSQKSKTRESYPDISFSRSNSSCSIATDEGFLNSLSL</sequence>
<keyword evidence="1" id="KW-0547">Nucleotide-binding</keyword>
<accession>A0AAW0LKY7</accession>
<dbReference type="Proteomes" id="UP000237347">
    <property type="component" value="Unassembled WGS sequence"/>
</dbReference>
<keyword evidence="1" id="KW-0347">Helicase</keyword>
<keyword evidence="2" id="KW-1185">Reference proteome</keyword>
<proteinExistence type="predicted"/>
<evidence type="ECO:0000313" key="2">
    <source>
        <dbReference type="Proteomes" id="UP000237347"/>
    </source>
</evidence>
<dbReference type="AlphaFoldDB" id="A0AAW0LKY7"/>
<keyword evidence="1" id="KW-0067">ATP-binding</keyword>
<keyword evidence="1" id="KW-0378">Hydrolase</keyword>
<protein>
    <submittedName>
        <fullName evidence="1">Dexh-box atp-dependent rna helicase dexh3</fullName>
    </submittedName>
</protein>
<evidence type="ECO:0000313" key="1">
    <source>
        <dbReference type="EMBL" id="KAK7852290.1"/>
    </source>
</evidence>
<comment type="caution">
    <text evidence="1">The sequence shown here is derived from an EMBL/GenBank/DDBJ whole genome shotgun (WGS) entry which is preliminary data.</text>
</comment>